<evidence type="ECO:0000256" key="1">
    <source>
        <dbReference type="SAM" id="Coils"/>
    </source>
</evidence>
<evidence type="ECO:0000256" key="2">
    <source>
        <dbReference type="SAM" id="MobiDB-lite"/>
    </source>
</evidence>
<feature type="compositionally biased region" description="Low complexity" evidence="2">
    <location>
        <begin position="199"/>
        <end position="215"/>
    </location>
</feature>
<keyword evidence="3" id="KW-0812">Transmembrane</keyword>
<keyword evidence="3" id="KW-0472">Membrane</keyword>
<dbReference type="Proteomes" id="UP000068603">
    <property type="component" value="Unassembled WGS sequence"/>
</dbReference>
<feature type="transmembrane region" description="Helical" evidence="3">
    <location>
        <begin position="376"/>
        <end position="393"/>
    </location>
</feature>
<evidence type="ECO:0008006" key="6">
    <source>
        <dbReference type="Google" id="ProtNLM"/>
    </source>
</evidence>
<proteinExistence type="predicted"/>
<keyword evidence="1" id="KW-0175">Coiled coil</keyword>
<accession>A0A108GBR7</accession>
<feature type="compositionally biased region" description="Low complexity" evidence="2">
    <location>
        <begin position="1"/>
        <end position="18"/>
    </location>
</feature>
<feature type="coiled-coil region" evidence="1">
    <location>
        <begin position="398"/>
        <end position="425"/>
    </location>
</feature>
<keyword evidence="3" id="KW-1133">Transmembrane helix</keyword>
<reference evidence="4 5" key="1">
    <citation type="submission" date="2015-11" db="EMBL/GenBank/DDBJ databases">
        <title>Expanding the genomic diversity of Burkholderia species for the development of highly accurate diagnostics.</title>
        <authorList>
            <person name="Sahl J."/>
            <person name="Keim P."/>
            <person name="Wagner D."/>
        </authorList>
    </citation>
    <scope>NUCLEOTIDE SEQUENCE [LARGE SCALE GENOMIC DNA]</scope>
    <source>
        <strain evidence="4 5">MSMB1960WGS</strain>
    </source>
</reference>
<protein>
    <recommendedName>
        <fullName evidence="6">Flagellar hook-length control protein FliK</fullName>
    </recommendedName>
</protein>
<feature type="compositionally biased region" description="Low complexity" evidence="2">
    <location>
        <begin position="227"/>
        <end position="284"/>
    </location>
</feature>
<evidence type="ECO:0000256" key="3">
    <source>
        <dbReference type="SAM" id="Phobius"/>
    </source>
</evidence>
<feature type="compositionally biased region" description="Low complexity" evidence="2">
    <location>
        <begin position="441"/>
        <end position="452"/>
    </location>
</feature>
<feature type="region of interest" description="Disordered" evidence="2">
    <location>
        <begin position="1"/>
        <end position="55"/>
    </location>
</feature>
<dbReference type="RefSeq" id="WP_060148846.1">
    <property type="nucleotide sequence ID" value="NZ_LPGD01000034.1"/>
</dbReference>
<sequence>MTEPVATPRSRSNRPSSAKPRRRAAAAAAGRSPARAALQPGRDAQAADTHRDERTLDLFGDPVLDAGERVQMAARQAVAADTEVVVDDAHAHQQAMLDGFDAPQTLAADVHAAMGGGDAIAVVDSAVAAADGRAAASGEVASGDAIAEGASLGAGNAAAADVESQAASDGLAKDVPIGVNGHSTADIETEATSDISMKDAPTGADDTTAAITSSTQDREPPSDAEEIAAAGVATKAAAPRAAGARSSAGAKRRASTATAREAVAPSAPAADDAAPAPSQPDIPEEASPAILAASAVAATPSPSRPAASVASIVTKPSSDRVEPSLAAQSDDASAATPAFDLDAHLRPLSERLAALQAETTTLHRAADREMRRVNRLLLALAVVVLAGLAALVLQTIQVSRLKQEAAAQQQRIDRLKADLTTQQASVMTLEQHNDMLIAGQPPGAQREPAGAGPEAGGREAWPSRHQVIRPYRPVAANRSGALAEFRENP</sequence>
<comment type="caution">
    <text evidence="4">The sequence shown here is derived from an EMBL/GenBank/DDBJ whole genome shotgun (WGS) entry which is preliminary data.</text>
</comment>
<dbReference type="AlphaFoldDB" id="A0A108GBR7"/>
<feature type="region of interest" description="Disordered" evidence="2">
    <location>
        <begin position="300"/>
        <end position="333"/>
    </location>
</feature>
<gene>
    <name evidence="4" type="ORF">WT44_31420</name>
</gene>
<dbReference type="EMBL" id="LPHB01000093">
    <property type="protein sequence ID" value="KWA52193.1"/>
    <property type="molecule type" value="Genomic_DNA"/>
</dbReference>
<evidence type="ECO:0000313" key="4">
    <source>
        <dbReference type="EMBL" id="KWA52193.1"/>
    </source>
</evidence>
<name>A0A108GBR7_9BURK</name>
<feature type="compositionally biased region" description="Low complexity" evidence="2">
    <location>
        <begin position="300"/>
        <end position="311"/>
    </location>
</feature>
<organism evidence="4">
    <name type="scientific">Burkholderia stagnalis</name>
    <dbReference type="NCBI Taxonomy" id="1503054"/>
    <lineage>
        <taxon>Bacteria</taxon>
        <taxon>Pseudomonadati</taxon>
        <taxon>Pseudomonadota</taxon>
        <taxon>Betaproteobacteria</taxon>
        <taxon>Burkholderiales</taxon>
        <taxon>Burkholderiaceae</taxon>
        <taxon>Burkholderia</taxon>
        <taxon>Burkholderia cepacia complex</taxon>
    </lineage>
</organism>
<feature type="compositionally biased region" description="Low complexity" evidence="2">
    <location>
        <begin position="25"/>
        <end position="37"/>
    </location>
</feature>
<feature type="region of interest" description="Disordered" evidence="2">
    <location>
        <begin position="441"/>
        <end position="464"/>
    </location>
</feature>
<evidence type="ECO:0000313" key="5">
    <source>
        <dbReference type="Proteomes" id="UP000068603"/>
    </source>
</evidence>
<feature type="region of interest" description="Disordered" evidence="2">
    <location>
        <begin position="188"/>
        <end position="284"/>
    </location>
</feature>